<name>A0A6S7GQE2_PARCT</name>
<dbReference type="AlphaFoldDB" id="A0A6S7GQE2"/>
<sequence length="198" mass="22200">MKSSLKCIVPHSFGDHASCNESWCRYKQDPTNYKHTYLPYGKDLYGTALKSALENNFSQHYSDTMIKKLGPAANSQRNESFNSTVGSKNPKIRYYGGSESNDFRVACAVAQTNVGYGYVCCTFKALGIDPGLNCTKYTCKMEKKKSIGLLQLIKGNTNTTDIDKYATRMICIESSKCQLINASRSDFLLLVHRRREAP</sequence>
<organism evidence="1 2">
    <name type="scientific">Paramuricea clavata</name>
    <name type="common">Red gorgonian</name>
    <name type="synonym">Violescent sea-whip</name>
    <dbReference type="NCBI Taxonomy" id="317549"/>
    <lineage>
        <taxon>Eukaryota</taxon>
        <taxon>Metazoa</taxon>
        <taxon>Cnidaria</taxon>
        <taxon>Anthozoa</taxon>
        <taxon>Octocorallia</taxon>
        <taxon>Malacalcyonacea</taxon>
        <taxon>Plexauridae</taxon>
        <taxon>Paramuricea</taxon>
    </lineage>
</organism>
<dbReference type="Proteomes" id="UP001152795">
    <property type="component" value="Unassembled WGS sequence"/>
</dbReference>
<feature type="non-terminal residue" evidence="1">
    <location>
        <position position="1"/>
    </location>
</feature>
<evidence type="ECO:0000313" key="2">
    <source>
        <dbReference type="Proteomes" id="UP001152795"/>
    </source>
</evidence>
<dbReference type="OrthoDB" id="5989963at2759"/>
<protein>
    <submittedName>
        <fullName evidence="1">Uncharacterized protein</fullName>
    </submittedName>
</protein>
<dbReference type="EMBL" id="CACRXK020001079">
    <property type="protein sequence ID" value="CAB3986831.1"/>
    <property type="molecule type" value="Genomic_DNA"/>
</dbReference>
<accession>A0A6S7GQE2</accession>
<gene>
    <name evidence="1" type="ORF">PACLA_8A052235</name>
</gene>
<keyword evidence="2" id="KW-1185">Reference proteome</keyword>
<comment type="caution">
    <text evidence="1">The sequence shown here is derived from an EMBL/GenBank/DDBJ whole genome shotgun (WGS) entry which is preliminary data.</text>
</comment>
<evidence type="ECO:0000313" key="1">
    <source>
        <dbReference type="EMBL" id="CAB3986831.1"/>
    </source>
</evidence>
<reference evidence="1" key="1">
    <citation type="submission" date="2020-04" db="EMBL/GenBank/DDBJ databases">
        <authorList>
            <person name="Alioto T."/>
            <person name="Alioto T."/>
            <person name="Gomez Garrido J."/>
        </authorList>
    </citation>
    <scope>NUCLEOTIDE SEQUENCE</scope>
    <source>
        <strain evidence="1">A484AB</strain>
    </source>
</reference>
<proteinExistence type="predicted"/>